<protein>
    <submittedName>
        <fullName evidence="1">Uncharacterized protein</fullName>
    </submittedName>
</protein>
<dbReference type="KEGG" id="egl:EGR_10819"/>
<dbReference type="EMBL" id="APAU02000276">
    <property type="protein sequence ID" value="EUB54318.1"/>
    <property type="molecule type" value="Genomic_DNA"/>
</dbReference>
<accession>W6TZZ0</accession>
<comment type="caution">
    <text evidence="1">The sequence shown here is derived from an EMBL/GenBank/DDBJ whole genome shotgun (WGS) entry which is preliminary data.</text>
</comment>
<keyword evidence="2" id="KW-1185">Reference proteome</keyword>
<dbReference type="CTD" id="36346534"/>
<dbReference type="Proteomes" id="UP000019149">
    <property type="component" value="Unassembled WGS sequence"/>
</dbReference>
<organism evidence="1 2">
    <name type="scientific">Echinococcus granulosus</name>
    <name type="common">Hydatid tapeworm</name>
    <dbReference type="NCBI Taxonomy" id="6210"/>
    <lineage>
        <taxon>Eukaryota</taxon>
        <taxon>Metazoa</taxon>
        <taxon>Spiralia</taxon>
        <taxon>Lophotrochozoa</taxon>
        <taxon>Platyhelminthes</taxon>
        <taxon>Cestoda</taxon>
        <taxon>Eucestoda</taxon>
        <taxon>Cyclophyllidea</taxon>
        <taxon>Taeniidae</taxon>
        <taxon>Echinococcus</taxon>
        <taxon>Echinococcus granulosus group</taxon>
    </lineage>
</organism>
<sequence length="65" mass="7514">MGFGGWPYSHPWKWAPWTGVKQGSQCGEKGAWSSWVVPQCESPCAWSSWAAPQWGKPWGWSYPWW</sequence>
<evidence type="ECO:0000313" key="1">
    <source>
        <dbReference type="EMBL" id="EUB54318.1"/>
    </source>
</evidence>
<name>W6TZZ0_ECHGR</name>
<reference evidence="1 2" key="1">
    <citation type="journal article" date="2013" name="Nat. Genet.">
        <title>The genome of the hydatid tapeworm Echinococcus granulosus.</title>
        <authorList>
            <person name="Zheng H."/>
            <person name="Zhang W."/>
            <person name="Zhang L."/>
            <person name="Zhang Z."/>
            <person name="Li J."/>
            <person name="Lu G."/>
            <person name="Zhu Y."/>
            <person name="Wang Y."/>
            <person name="Huang Y."/>
            <person name="Liu J."/>
            <person name="Kang H."/>
            <person name="Chen J."/>
            <person name="Wang L."/>
            <person name="Chen A."/>
            <person name="Yu S."/>
            <person name="Gao Z."/>
            <person name="Jin L."/>
            <person name="Gu W."/>
            <person name="Wang Z."/>
            <person name="Zhao L."/>
            <person name="Shi B."/>
            <person name="Wen H."/>
            <person name="Lin R."/>
            <person name="Jones M.K."/>
            <person name="Brejova B."/>
            <person name="Vinar T."/>
            <person name="Zhao G."/>
            <person name="McManus D.P."/>
            <person name="Chen Z."/>
            <person name="Zhou Y."/>
            <person name="Wang S."/>
        </authorList>
    </citation>
    <scope>NUCLEOTIDE SEQUENCE [LARGE SCALE GENOMIC DNA]</scope>
</reference>
<gene>
    <name evidence="1" type="ORF">EGR_10819</name>
</gene>
<dbReference type="RefSeq" id="XP_024345514.1">
    <property type="nucleotide sequence ID" value="XM_024500068.1"/>
</dbReference>
<proteinExistence type="predicted"/>
<dbReference type="AlphaFoldDB" id="W6TZZ0"/>
<evidence type="ECO:0000313" key="2">
    <source>
        <dbReference type="Proteomes" id="UP000019149"/>
    </source>
</evidence>
<dbReference type="GeneID" id="36346534"/>